<accession>A0A672YX54</accession>
<dbReference type="SUPFAM" id="SSF81321">
    <property type="entry name" value="Family A G protein-coupled receptor-like"/>
    <property type="match status" value="1"/>
</dbReference>
<reference evidence="12" key="2">
    <citation type="submission" date="2025-08" db="UniProtKB">
        <authorList>
            <consortium name="Ensembl"/>
        </authorList>
    </citation>
    <scope>IDENTIFICATION</scope>
</reference>
<keyword evidence="13" id="KW-1185">Reference proteome</keyword>
<sequence length="323" mass="36558">MLFRCFDICTASTLFVMLFYDIMLSDNVSFSSRQLHTPTNLFLLCLAITDFLVGLVAMPVGIFILKGCWFLGDHFCAFGNYLTLNMASSTVGNMVLISIDRYVAICDPLHYTNKITMKRATVCICLCWLLSFINNGIILREDLINPERTSSCVGECCALNIDFFGGAVDVVLTFILPITVIIVLYMRVFVVAVSQARAMRSHLSAVRIHLAANVTCKKSELKAARTLGVVVFVFLVCFCPYYCVSISGDGSLNYMIQHSSIAFAIYFVYLNSCLNPLIYALFYSWFRKMFTCMFTTNCPFTKICEKPEHYQQTEISQEKQMQF</sequence>
<feature type="transmembrane region" description="Helical" evidence="10">
    <location>
        <begin position="227"/>
        <end position="248"/>
    </location>
</feature>
<proteinExistence type="inferred from homology"/>
<reference evidence="12" key="1">
    <citation type="submission" date="2019-06" db="EMBL/GenBank/DDBJ databases">
        <authorList>
            <consortium name="Wellcome Sanger Institute Data Sharing"/>
        </authorList>
    </citation>
    <scope>NUCLEOTIDE SEQUENCE [LARGE SCALE GENOMIC DNA]</scope>
</reference>
<keyword evidence="6 10" id="KW-0472">Membrane</keyword>
<evidence type="ECO:0000256" key="1">
    <source>
        <dbReference type="ARBA" id="ARBA00004651"/>
    </source>
</evidence>
<evidence type="ECO:0000256" key="4">
    <source>
        <dbReference type="ARBA" id="ARBA00022989"/>
    </source>
</evidence>
<dbReference type="InterPro" id="IPR000276">
    <property type="entry name" value="GPCR_Rhodpsn"/>
</dbReference>
<keyword evidence="3 9" id="KW-0812">Transmembrane</keyword>
<keyword evidence="7 9" id="KW-0675">Receptor</keyword>
<dbReference type="InterPro" id="IPR017452">
    <property type="entry name" value="GPCR_Rhodpsn_7TM"/>
</dbReference>
<dbReference type="GO" id="GO:0005886">
    <property type="term" value="C:plasma membrane"/>
    <property type="evidence" value="ECO:0007669"/>
    <property type="project" value="UniProtKB-SubCell"/>
</dbReference>
<evidence type="ECO:0000256" key="2">
    <source>
        <dbReference type="ARBA" id="ARBA00022475"/>
    </source>
</evidence>
<evidence type="ECO:0000256" key="3">
    <source>
        <dbReference type="ARBA" id="ARBA00022692"/>
    </source>
</evidence>
<organism evidence="12 13">
    <name type="scientific">Sphaeramia orbicularis</name>
    <name type="common">orbiculate cardinalfish</name>
    <dbReference type="NCBI Taxonomy" id="375764"/>
    <lineage>
        <taxon>Eukaryota</taxon>
        <taxon>Metazoa</taxon>
        <taxon>Chordata</taxon>
        <taxon>Craniata</taxon>
        <taxon>Vertebrata</taxon>
        <taxon>Euteleostomi</taxon>
        <taxon>Actinopterygii</taxon>
        <taxon>Neopterygii</taxon>
        <taxon>Teleostei</taxon>
        <taxon>Neoteleostei</taxon>
        <taxon>Acanthomorphata</taxon>
        <taxon>Gobiaria</taxon>
        <taxon>Kurtiformes</taxon>
        <taxon>Apogonoidei</taxon>
        <taxon>Apogonidae</taxon>
        <taxon>Apogoninae</taxon>
        <taxon>Sphaeramia</taxon>
    </lineage>
</organism>
<dbReference type="PRINTS" id="PR00237">
    <property type="entry name" value="GPCRRHODOPSN"/>
</dbReference>
<dbReference type="Ensembl" id="ENSSORT00005009300.1">
    <property type="protein sequence ID" value="ENSSORP00005008997.1"/>
    <property type="gene ID" value="ENSSORG00005004952.1"/>
</dbReference>
<keyword evidence="8 9" id="KW-0807">Transducer</keyword>
<dbReference type="InParanoid" id="A0A672YX54"/>
<dbReference type="AlphaFoldDB" id="A0A672YX54"/>
<dbReference type="Gene3D" id="1.20.1070.10">
    <property type="entry name" value="Rhodopsin 7-helix transmembrane proteins"/>
    <property type="match status" value="1"/>
</dbReference>
<keyword evidence="4 10" id="KW-1133">Transmembrane helix</keyword>
<feature type="transmembrane region" description="Helical" evidence="10">
    <location>
        <begin position="41"/>
        <end position="65"/>
    </location>
</feature>
<evidence type="ECO:0000259" key="11">
    <source>
        <dbReference type="PROSITE" id="PS50262"/>
    </source>
</evidence>
<dbReference type="PANTHER" id="PTHR24249">
    <property type="entry name" value="HISTAMINE RECEPTOR-RELATED G-PROTEIN COUPLED RECEPTOR"/>
    <property type="match status" value="1"/>
</dbReference>
<reference evidence="12" key="3">
    <citation type="submission" date="2025-09" db="UniProtKB">
        <authorList>
            <consortium name="Ensembl"/>
        </authorList>
    </citation>
    <scope>IDENTIFICATION</scope>
</reference>
<feature type="transmembrane region" description="Helical" evidence="10">
    <location>
        <begin position="260"/>
        <end position="283"/>
    </location>
</feature>
<keyword evidence="5 9" id="KW-0297">G-protein coupled receptor</keyword>
<evidence type="ECO:0000256" key="5">
    <source>
        <dbReference type="ARBA" id="ARBA00023040"/>
    </source>
</evidence>
<dbReference type="InterPro" id="IPR050569">
    <property type="entry name" value="TAAR"/>
</dbReference>
<comment type="subcellular location">
    <subcellularLocation>
        <location evidence="1">Cell membrane</location>
        <topology evidence="1">Multi-pass membrane protein</topology>
    </subcellularLocation>
</comment>
<dbReference type="PROSITE" id="PS00237">
    <property type="entry name" value="G_PROTEIN_RECEP_F1_1"/>
    <property type="match status" value="1"/>
</dbReference>
<evidence type="ECO:0000313" key="13">
    <source>
        <dbReference type="Proteomes" id="UP000472271"/>
    </source>
</evidence>
<dbReference type="Pfam" id="PF00001">
    <property type="entry name" value="7tm_1"/>
    <property type="match status" value="1"/>
</dbReference>
<evidence type="ECO:0000256" key="8">
    <source>
        <dbReference type="ARBA" id="ARBA00023224"/>
    </source>
</evidence>
<feature type="transmembrane region" description="Helical" evidence="10">
    <location>
        <begin position="170"/>
        <end position="193"/>
    </location>
</feature>
<protein>
    <recommendedName>
        <fullName evidence="11">G-protein coupled receptors family 1 profile domain-containing protein</fullName>
    </recommendedName>
</protein>
<dbReference type="PANTHER" id="PTHR24249:SF381">
    <property type="entry name" value="TRACE AMINE ASSOCIATED RECEPTOR 19P-RELATED"/>
    <property type="match status" value="1"/>
</dbReference>
<comment type="similarity">
    <text evidence="9">Belongs to the G-protein coupled receptor 1 family.</text>
</comment>
<feature type="transmembrane region" description="Helical" evidence="10">
    <location>
        <begin position="120"/>
        <end position="139"/>
    </location>
</feature>
<feature type="domain" description="G-protein coupled receptors family 1 profile" evidence="11">
    <location>
        <begin position="11"/>
        <end position="279"/>
    </location>
</feature>
<dbReference type="PROSITE" id="PS50262">
    <property type="entry name" value="G_PROTEIN_RECEP_F1_2"/>
    <property type="match status" value="1"/>
</dbReference>
<evidence type="ECO:0000256" key="9">
    <source>
        <dbReference type="RuleBase" id="RU000688"/>
    </source>
</evidence>
<evidence type="ECO:0000256" key="7">
    <source>
        <dbReference type="ARBA" id="ARBA00023170"/>
    </source>
</evidence>
<dbReference type="Proteomes" id="UP000472271">
    <property type="component" value="Chromosome 21"/>
</dbReference>
<keyword evidence="2" id="KW-1003">Cell membrane</keyword>
<evidence type="ECO:0000256" key="6">
    <source>
        <dbReference type="ARBA" id="ARBA00023136"/>
    </source>
</evidence>
<name>A0A672YX54_9TELE</name>
<evidence type="ECO:0000313" key="12">
    <source>
        <dbReference type="Ensembl" id="ENSSORP00005008997.1"/>
    </source>
</evidence>
<evidence type="ECO:0000256" key="10">
    <source>
        <dbReference type="SAM" id="Phobius"/>
    </source>
</evidence>
<dbReference type="GO" id="GO:0001594">
    <property type="term" value="F:trace-amine receptor activity"/>
    <property type="evidence" value="ECO:0007669"/>
    <property type="project" value="TreeGrafter"/>
</dbReference>